<protein>
    <recommendedName>
        <fullName evidence="3">Short-chain collagen C4-like</fullName>
    </recommendedName>
</protein>
<dbReference type="EMBL" id="VSWD01000010">
    <property type="protein sequence ID" value="KAK3089778.1"/>
    <property type="molecule type" value="Genomic_DNA"/>
</dbReference>
<dbReference type="PANTHER" id="PTHR24024:SF18">
    <property type="entry name" value="SHORT-CHAIN COLLAGEN C4-LIKE"/>
    <property type="match status" value="1"/>
</dbReference>
<proteinExistence type="predicted"/>
<evidence type="ECO:0000313" key="1">
    <source>
        <dbReference type="EMBL" id="KAK3089778.1"/>
    </source>
</evidence>
<comment type="caution">
    <text evidence="1">The sequence shown here is derived from an EMBL/GenBank/DDBJ whole genome shotgun (WGS) entry which is preliminary data.</text>
</comment>
<sequence length="138" mass="14899">MHHEPELLKKLSGTHAPLFGGEYNSASSLFGSSKLRDGDDIPCTVCQSRRGVQKLMIPARVTCSKGWTKQYAGYLATTYYVHKASAEYICMDQNPTASHGGHHNYNGALPYPVSAVCGALPCPPYKSGDTISCVVCTK</sequence>
<evidence type="ECO:0008006" key="3">
    <source>
        <dbReference type="Google" id="ProtNLM"/>
    </source>
</evidence>
<dbReference type="InterPro" id="IPR051077">
    <property type="entry name" value="Ca-dependent_lectin"/>
</dbReference>
<keyword evidence="2" id="KW-1185">Reference proteome</keyword>
<dbReference type="PANTHER" id="PTHR24024">
    <property type="entry name" value="PULMONARY SURFACTANT-ASSOCIATED PROTEIN A"/>
    <property type="match status" value="1"/>
</dbReference>
<gene>
    <name evidence="1" type="ORF">FSP39_006428</name>
</gene>
<name>A0AA88XQ93_PINIB</name>
<accession>A0AA88XQ93</accession>
<organism evidence="1 2">
    <name type="scientific">Pinctada imbricata</name>
    <name type="common">Atlantic pearl-oyster</name>
    <name type="synonym">Pinctada martensii</name>
    <dbReference type="NCBI Taxonomy" id="66713"/>
    <lineage>
        <taxon>Eukaryota</taxon>
        <taxon>Metazoa</taxon>
        <taxon>Spiralia</taxon>
        <taxon>Lophotrochozoa</taxon>
        <taxon>Mollusca</taxon>
        <taxon>Bivalvia</taxon>
        <taxon>Autobranchia</taxon>
        <taxon>Pteriomorphia</taxon>
        <taxon>Pterioida</taxon>
        <taxon>Pterioidea</taxon>
        <taxon>Pteriidae</taxon>
        <taxon>Pinctada</taxon>
    </lineage>
</organism>
<dbReference type="AlphaFoldDB" id="A0AA88XQ93"/>
<dbReference type="GO" id="GO:0005615">
    <property type="term" value="C:extracellular space"/>
    <property type="evidence" value="ECO:0007669"/>
    <property type="project" value="TreeGrafter"/>
</dbReference>
<reference evidence="1" key="1">
    <citation type="submission" date="2019-08" db="EMBL/GenBank/DDBJ databases">
        <title>The improved chromosome-level genome for the pearl oyster Pinctada fucata martensii using PacBio sequencing and Hi-C.</title>
        <authorList>
            <person name="Zheng Z."/>
        </authorList>
    </citation>
    <scope>NUCLEOTIDE SEQUENCE</scope>
    <source>
        <strain evidence="1">ZZ-2019</strain>
        <tissue evidence="1">Adductor muscle</tissue>
    </source>
</reference>
<dbReference type="Proteomes" id="UP001186944">
    <property type="component" value="Unassembled WGS sequence"/>
</dbReference>
<evidence type="ECO:0000313" key="2">
    <source>
        <dbReference type="Proteomes" id="UP001186944"/>
    </source>
</evidence>